<dbReference type="Pfam" id="PF02037">
    <property type="entry name" value="SAP"/>
    <property type="match status" value="1"/>
</dbReference>
<feature type="transmembrane region" description="Helical" evidence="2">
    <location>
        <begin position="309"/>
        <end position="341"/>
    </location>
</feature>
<keyword evidence="5" id="KW-1185">Reference proteome</keyword>
<dbReference type="SUPFAM" id="SSF68906">
    <property type="entry name" value="SAP domain"/>
    <property type="match status" value="1"/>
</dbReference>
<dbReference type="InterPro" id="IPR003034">
    <property type="entry name" value="SAP_dom"/>
</dbReference>
<evidence type="ECO:0000313" key="5">
    <source>
        <dbReference type="Proteomes" id="UP001519460"/>
    </source>
</evidence>
<feature type="transmembrane region" description="Helical" evidence="2">
    <location>
        <begin position="246"/>
        <end position="266"/>
    </location>
</feature>
<evidence type="ECO:0000256" key="1">
    <source>
        <dbReference type="SAM" id="MobiDB-lite"/>
    </source>
</evidence>
<dbReference type="InterPro" id="IPR036361">
    <property type="entry name" value="SAP_dom_sf"/>
</dbReference>
<accession>A0ABD0LQ13</accession>
<name>A0ABD0LQ13_9CAEN</name>
<feature type="compositionally biased region" description="Low complexity" evidence="1">
    <location>
        <begin position="813"/>
        <end position="823"/>
    </location>
</feature>
<keyword evidence="2" id="KW-0812">Transmembrane</keyword>
<dbReference type="PROSITE" id="PS50800">
    <property type="entry name" value="SAP"/>
    <property type="match status" value="1"/>
</dbReference>
<reference evidence="4 5" key="1">
    <citation type="journal article" date="2023" name="Sci. Data">
        <title>Genome assembly of the Korean intertidal mud-creeper Batillaria attramentaria.</title>
        <authorList>
            <person name="Patra A.K."/>
            <person name="Ho P.T."/>
            <person name="Jun S."/>
            <person name="Lee S.J."/>
            <person name="Kim Y."/>
            <person name="Won Y.J."/>
        </authorList>
    </citation>
    <scope>NUCLEOTIDE SEQUENCE [LARGE SCALE GENOMIC DNA]</scope>
    <source>
        <strain evidence="4">Wonlab-2016</strain>
    </source>
</reference>
<dbReference type="Proteomes" id="UP001519460">
    <property type="component" value="Unassembled WGS sequence"/>
</dbReference>
<protein>
    <recommendedName>
        <fullName evidence="3">SAP domain-containing protein</fullName>
    </recommendedName>
</protein>
<sequence length="1545" mass="175251">MHEETSEAIYGLGITPGLGYITGPEGQRAQEEALEKDNSPARRVVVSLVGRERQGKTSLRRMLAGEPFNQHEPSTVGIERELVDTQALEPASASWSDWRPIKIEIANQHEFVEVLGRHIHDRLENTRHKIPVVRRALHSFLTMFKIGIITYLTLPLFLFAASFSSLSQWPVFGLTLVAMFVISGATFGRRDGFGIAVGICHLMVLIESLLRWRMDEWFQNSVDRHGAAMTFLNGAGWYGGMESLEATLLGMSLGLGMAFTFCVSSPPYTNYFHDGNPLLRPELHIMIVGCLFGLACVKNEYTRKVIVPVLAVAIAVFPLFLSFVFMCGTSVGVFHGIFLYVGQSTYPLLNRFIKSVAETPLGRHMVRHCVGVIPGLTLIHLFGWNFVTSPSQSAIAHIITAIVLIVLNESEHILLATSFIPLYRSTSRPSPPSDTKPAQDVQSPMRPRSGSLVKEQPSTVMHSAIASSTPRIVVRDFAGHPLYYSAHHVYMAGQCIYILVFSLLEAHMNYEQVLRNLIDWLQSIYLHTGFPDTRVFIVGTHRDHAELRKSTSIDDDDVVTSTGHKLGQDVPRHFHNMLVWTDKDTPLFPVENSLRDKHDKDHRYLRECLLKTVKELNIDKYPIRYFYFFHVLEERRMHGVLMDNTDALFDECRTNQCAIKDRDDFDAMLLLFRRFGELLYFPDDNLLQSVVVLSPHAVLELLSRLLDIPKMADRSREYVSDWDKLQRTGVCTRSLFEHVLRLHAKNYSAQSDTVLYLLKTLNLVCPLGTERVGIGTRRGSDVSHVGHSARHDAEGGVEHDEDPEETEGGSFGAGFERGAAARGDSSDDDNESYGDGNHRLGSSRTSGRYPVQHDEHDNRSEETYLVPAALPDKLLHEHHYWATRPGDWELLIDGLPLLPHPAFLRLLCVCATQDMCDAQDDMGGRVLPACQSRAAFTFGRSRCYKLEWLTTSDVTSTYHGRLLKLVVDGDERRSMTDSEPYSAETDRPRNIPSSSVTPQTVSEFVWKSLVEIVQRDFNRCHLRLGVRCPCTAPHQNQRAQDQFHLLVVCDTRHGTRDLVIPTDKEFWCCGRHVRYSRGTLRMCGVNIPPVKELQKESERLATCLDILPHPHANPGMKGNLRHLQDVLELVLPKYHQHITDGTLLLRLAADGAKITKHRDSVRILSSDWKAMSLLKGINPANSRYFCLWCECSKAQIRDFSVPQWPVTRSKERQTACLQTTGVENRRGYQHEDLLPWIPYPDVVPDELHLRMRITGLLLNQVVRWSIRCSRTKELREQMRAVHVDFNFYEEVGDDNQGKVHKWTQPAGDALNIILKHLDLVKILGHGVRIKDQLTDLTAAELKEELSRRNLPTKGLKAALLQRLKDHMEPGEKVSRKKKQVTFELSDSDDEVTYGEPDEDLVDVDELQEIWNRFDGLMDALKAAPGTEQYMRPSVFQETARAWARDLKRTSDDAIIPYIHCLVYHVPQALERFRYLPDIGISQVERKNYDHHLAYFGATSREGGKHGKSVVKQILERENMLLHFNLTSSSVPAAPGKRRKLGNLNS</sequence>
<gene>
    <name evidence="4" type="ORF">BaRGS_00007066</name>
</gene>
<feature type="transmembrane region" description="Helical" evidence="2">
    <location>
        <begin position="136"/>
        <end position="157"/>
    </location>
</feature>
<feature type="region of interest" description="Disordered" evidence="1">
    <location>
        <begin position="425"/>
        <end position="457"/>
    </location>
</feature>
<feature type="transmembrane region" description="Helical" evidence="2">
    <location>
        <begin position="365"/>
        <end position="387"/>
    </location>
</feature>
<feature type="transmembrane region" description="Helical" evidence="2">
    <location>
        <begin position="169"/>
        <end position="187"/>
    </location>
</feature>
<keyword evidence="2" id="KW-1133">Transmembrane helix</keyword>
<keyword evidence="2" id="KW-0472">Membrane</keyword>
<dbReference type="Gene3D" id="1.10.720.30">
    <property type="entry name" value="SAP domain"/>
    <property type="match status" value="1"/>
</dbReference>
<feature type="compositionally biased region" description="Basic and acidic residues" evidence="1">
    <location>
        <begin position="789"/>
        <end position="798"/>
    </location>
</feature>
<proteinExistence type="predicted"/>
<dbReference type="SUPFAM" id="SSF52540">
    <property type="entry name" value="P-loop containing nucleoside triphosphate hydrolases"/>
    <property type="match status" value="1"/>
</dbReference>
<comment type="caution">
    <text evidence="4">The sequence shown here is derived from an EMBL/GenBank/DDBJ whole genome shotgun (WGS) entry which is preliminary data.</text>
</comment>
<dbReference type="EMBL" id="JACVVK020000030">
    <property type="protein sequence ID" value="KAK7501635.1"/>
    <property type="molecule type" value="Genomic_DNA"/>
</dbReference>
<feature type="region of interest" description="Disordered" evidence="1">
    <location>
        <begin position="973"/>
        <end position="996"/>
    </location>
</feature>
<feature type="domain" description="SAP" evidence="3">
    <location>
        <begin position="1333"/>
        <end position="1367"/>
    </location>
</feature>
<dbReference type="SMART" id="SM00513">
    <property type="entry name" value="SAP"/>
    <property type="match status" value="1"/>
</dbReference>
<evidence type="ECO:0000259" key="3">
    <source>
        <dbReference type="PROSITE" id="PS50800"/>
    </source>
</evidence>
<evidence type="ECO:0000256" key="2">
    <source>
        <dbReference type="SAM" id="Phobius"/>
    </source>
</evidence>
<organism evidence="4 5">
    <name type="scientific">Batillaria attramentaria</name>
    <dbReference type="NCBI Taxonomy" id="370345"/>
    <lineage>
        <taxon>Eukaryota</taxon>
        <taxon>Metazoa</taxon>
        <taxon>Spiralia</taxon>
        <taxon>Lophotrochozoa</taxon>
        <taxon>Mollusca</taxon>
        <taxon>Gastropoda</taxon>
        <taxon>Caenogastropoda</taxon>
        <taxon>Sorbeoconcha</taxon>
        <taxon>Cerithioidea</taxon>
        <taxon>Batillariidae</taxon>
        <taxon>Batillaria</taxon>
    </lineage>
</organism>
<feature type="region of interest" description="Disordered" evidence="1">
    <location>
        <begin position="776"/>
        <end position="859"/>
    </location>
</feature>
<feature type="transmembrane region" description="Helical" evidence="2">
    <location>
        <begin position="278"/>
        <end position="297"/>
    </location>
</feature>
<evidence type="ECO:0000313" key="4">
    <source>
        <dbReference type="EMBL" id="KAK7501635.1"/>
    </source>
</evidence>
<dbReference type="Gene3D" id="3.40.50.300">
    <property type="entry name" value="P-loop containing nucleotide triphosphate hydrolases"/>
    <property type="match status" value="1"/>
</dbReference>
<dbReference type="InterPro" id="IPR027417">
    <property type="entry name" value="P-loop_NTPase"/>
</dbReference>
<dbReference type="PANTHER" id="PTHR31424">
    <property type="entry name" value="PROTEIN CBG23806"/>
    <property type="match status" value="1"/>
</dbReference>
<dbReference type="PANTHER" id="PTHR31424:SF3">
    <property type="entry name" value="RING-TYPE DOMAIN-CONTAINING PROTEIN"/>
    <property type="match status" value="1"/>
</dbReference>